<dbReference type="EMBL" id="QZFU01000016">
    <property type="protein sequence ID" value="RJO76820.1"/>
    <property type="molecule type" value="Genomic_DNA"/>
</dbReference>
<dbReference type="RefSeq" id="WP_120039740.1">
    <property type="nucleotide sequence ID" value="NZ_QZFU01000016.1"/>
</dbReference>
<name>A0A3A4KAD7_9NOCA</name>
<evidence type="ECO:0000313" key="1">
    <source>
        <dbReference type="EMBL" id="RJO76820.1"/>
    </source>
</evidence>
<gene>
    <name evidence="1" type="ORF">D5S18_11325</name>
</gene>
<protein>
    <submittedName>
        <fullName evidence="1">Uncharacterized protein</fullName>
    </submittedName>
</protein>
<dbReference type="Proteomes" id="UP000266677">
    <property type="component" value="Unassembled WGS sequence"/>
</dbReference>
<dbReference type="OrthoDB" id="4562583at2"/>
<comment type="caution">
    <text evidence="1">The sequence shown here is derived from an EMBL/GenBank/DDBJ whole genome shotgun (WGS) entry which is preliminary data.</text>
</comment>
<organism evidence="1 2">
    <name type="scientific">Nocardia panacis</name>
    <dbReference type="NCBI Taxonomy" id="2340916"/>
    <lineage>
        <taxon>Bacteria</taxon>
        <taxon>Bacillati</taxon>
        <taxon>Actinomycetota</taxon>
        <taxon>Actinomycetes</taxon>
        <taxon>Mycobacteriales</taxon>
        <taxon>Nocardiaceae</taxon>
        <taxon>Nocardia</taxon>
    </lineage>
</organism>
<dbReference type="AlphaFoldDB" id="A0A3A4KAD7"/>
<accession>A0A3A4KAD7</accession>
<evidence type="ECO:0000313" key="2">
    <source>
        <dbReference type="Proteomes" id="UP000266677"/>
    </source>
</evidence>
<reference evidence="1 2" key="1">
    <citation type="submission" date="2018-09" db="EMBL/GenBank/DDBJ databases">
        <title>YIM PH21274 draft genome.</title>
        <authorList>
            <person name="Miao C."/>
        </authorList>
    </citation>
    <scope>NUCLEOTIDE SEQUENCE [LARGE SCALE GENOMIC DNA]</scope>
    <source>
        <strain evidence="1 2">YIM PH 21724</strain>
    </source>
</reference>
<sequence length="67" mass="7048">MTDLETGVPASDDMTLDTLAGIDSTVSTPLRRAAGRLEAVLPPGWRVDVVDAPDAGESVLRVVMPEN</sequence>
<proteinExistence type="predicted"/>
<keyword evidence="2" id="KW-1185">Reference proteome</keyword>